<feature type="signal peptide" evidence="1">
    <location>
        <begin position="1"/>
        <end position="29"/>
    </location>
</feature>
<evidence type="ECO:0000256" key="1">
    <source>
        <dbReference type="SAM" id="SignalP"/>
    </source>
</evidence>
<evidence type="ECO:0000259" key="2">
    <source>
        <dbReference type="Pfam" id="PF07971"/>
    </source>
</evidence>
<dbReference type="Gene3D" id="2.70.98.10">
    <property type="match status" value="1"/>
</dbReference>
<reference evidence="4 5" key="1">
    <citation type="submission" date="2013-12" db="EMBL/GenBank/DDBJ databases">
        <authorList>
            <person name="Stott M."/>
        </authorList>
    </citation>
    <scope>NUCLEOTIDE SEQUENCE [LARGE SCALE GENOMIC DNA]</scope>
    <source>
        <strain evidence="4 5">K22</strain>
    </source>
</reference>
<feature type="domain" description="Glycosyl hydrolase family 92 N-terminal" evidence="3">
    <location>
        <begin position="39"/>
        <end position="271"/>
    </location>
</feature>
<dbReference type="GO" id="GO:0005975">
    <property type="term" value="P:carbohydrate metabolic process"/>
    <property type="evidence" value="ECO:0007669"/>
    <property type="project" value="InterPro"/>
</dbReference>
<dbReference type="Gene3D" id="1.20.1050.60">
    <property type="entry name" value="alpha-1,2-mannosidase"/>
    <property type="match status" value="1"/>
</dbReference>
<dbReference type="InterPro" id="IPR008928">
    <property type="entry name" value="6-hairpin_glycosidase_sf"/>
</dbReference>
<dbReference type="GO" id="GO:0030246">
    <property type="term" value="F:carbohydrate binding"/>
    <property type="evidence" value="ECO:0007669"/>
    <property type="project" value="InterPro"/>
</dbReference>
<dbReference type="SUPFAM" id="SSF48208">
    <property type="entry name" value="Six-hairpin glycosidases"/>
    <property type="match status" value="1"/>
</dbReference>
<evidence type="ECO:0000313" key="5">
    <source>
        <dbReference type="Proteomes" id="UP000031518"/>
    </source>
</evidence>
<dbReference type="Proteomes" id="UP000031518">
    <property type="component" value="Unassembled WGS sequence"/>
</dbReference>
<dbReference type="InterPro" id="IPR005887">
    <property type="entry name" value="GH92_a_mannosidase_put"/>
</dbReference>
<accession>A0A0B6WY88</accession>
<dbReference type="EMBL" id="CBXV010000006">
    <property type="protein sequence ID" value="CDM65697.1"/>
    <property type="molecule type" value="Genomic_DNA"/>
</dbReference>
<dbReference type="AlphaFoldDB" id="A0A0B6WY88"/>
<dbReference type="NCBIfam" id="TIGR01180">
    <property type="entry name" value="aman2_put"/>
    <property type="match status" value="1"/>
</dbReference>
<dbReference type="GO" id="GO:0005829">
    <property type="term" value="C:cytosol"/>
    <property type="evidence" value="ECO:0007669"/>
    <property type="project" value="TreeGrafter"/>
</dbReference>
<dbReference type="GO" id="GO:0000224">
    <property type="term" value="F:peptide-N4-(N-acetyl-beta-glucosaminyl)asparagine amidase activity"/>
    <property type="evidence" value="ECO:0007669"/>
    <property type="project" value="TreeGrafter"/>
</dbReference>
<keyword evidence="5" id="KW-1185">Reference proteome</keyword>
<dbReference type="Gene3D" id="3.30.2080.10">
    <property type="entry name" value="GH92 mannosidase domain"/>
    <property type="match status" value="1"/>
</dbReference>
<feature type="domain" description="Glycosyl hydrolase family 92" evidence="2">
    <location>
        <begin position="277"/>
        <end position="735"/>
    </location>
</feature>
<dbReference type="Pfam" id="PF17678">
    <property type="entry name" value="Glyco_hydro_92N"/>
    <property type="match status" value="1"/>
</dbReference>
<sequence length="754" mass="86444" precursor="true">MVRTGGHRRLIGSFLLFAFASLLTQSALAQRRTAKLVDYVNPFIGTGGHGHTYPGAVLPFGMVQLSPDTRVTGWDSCSGYHYSDDVIYGFSHTHLSGTGVPDYNDILFAPTVGEAYLEPKTGEDAMRGYASHFSHRNEVARPGYYAVLLDDEKIKVELTATMRVGLHRYTFPDTDRANIIVDLRHRDKVLDSMLRVVGPARIEGYRRSQSWARDQIVYFVAEFSKPFKEFGIALDGRILAGAREARGADVRAFFRFDARHDEPILVRVAISAVDLDGARRNLAAELNHWDFERVRRDAERAWERELSRIIVRGGTREQLIDFYTAMYHLMLAPNVFMDVDGRYRGRDFKIHTARDYTHYTVFSLWDTFRAAHPLFTIIDQRRTRDFIRTFLAQYEQVGRLPVWELAANETDTMIGYHAVSVIADAAVKGIAGFDWEEAFEAMKQSAERDARGLAAYRQRGYVAIEDDRESVSKTLEYAYDDWCIAQMARLLGRDDDHRRYLERARYYRNLFDRETGFMRPRKRDGSWLTPFDPREVSAHYTEANAWQYTFFVPQDIGGLIELMGGPERFELKLDELFTTESKLTGRELPDITGLIGQYAHGNEPSHHIAYLYDYVGRPWKAQARVHQIMTELYKPTPDGLSGNEDCGQMSAWYIFSAAGFYPVTPGSKTYAIGSPLFEEVTFNLENGRRFTIRARNVSARRIYIRSATLNGRPYSRPFITHDDLMRGGTLVLTMSDRPSRWGTKEAPFSRIERP</sequence>
<dbReference type="STRING" id="454194.PYK22_01702"/>
<name>A0A0B6WY88_9BACT</name>
<dbReference type="FunFam" id="3.30.2080.10:FF:000001">
    <property type="entry name" value="Alpha-1,2-mannosidase subfamily"/>
    <property type="match status" value="1"/>
</dbReference>
<dbReference type="PANTHER" id="PTHR12143:SF39">
    <property type="entry name" value="SECRETED PROTEIN"/>
    <property type="match status" value="1"/>
</dbReference>
<evidence type="ECO:0000313" key="4">
    <source>
        <dbReference type="EMBL" id="CDM65697.1"/>
    </source>
</evidence>
<dbReference type="OrthoDB" id="9804511at2"/>
<dbReference type="InterPro" id="IPR014718">
    <property type="entry name" value="GH-type_carb-bd"/>
</dbReference>
<proteinExistence type="predicted"/>
<evidence type="ECO:0000259" key="3">
    <source>
        <dbReference type="Pfam" id="PF17678"/>
    </source>
</evidence>
<keyword evidence="1" id="KW-0732">Signal</keyword>
<dbReference type="RefSeq" id="WP_060635492.1">
    <property type="nucleotide sequence ID" value="NZ_CBXV010000006.1"/>
</dbReference>
<dbReference type="PANTHER" id="PTHR12143">
    <property type="entry name" value="PEPTIDE N-GLYCANASE PNGASE -RELATED"/>
    <property type="match status" value="1"/>
</dbReference>
<organism evidence="4 5">
    <name type="scientific">Pyrinomonas methylaliphatogenes</name>
    <dbReference type="NCBI Taxonomy" id="454194"/>
    <lineage>
        <taxon>Bacteria</taxon>
        <taxon>Pseudomonadati</taxon>
        <taxon>Acidobacteriota</taxon>
        <taxon>Blastocatellia</taxon>
        <taxon>Blastocatellales</taxon>
        <taxon>Pyrinomonadaceae</taxon>
        <taxon>Pyrinomonas</taxon>
    </lineage>
</organism>
<dbReference type="FunFam" id="1.20.1050.60:FF:000001">
    <property type="entry name" value="Putative alpha-1,2-mannosidase"/>
    <property type="match status" value="1"/>
</dbReference>
<protein>
    <submittedName>
        <fullName evidence="4">Alpha-1,2-mannosidase, putative</fullName>
    </submittedName>
</protein>
<dbReference type="FunFam" id="1.20.1610.10:FF:000001">
    <property type="entry name" value="Putative alpha-1,2-mannosidase"/>
    <property type="match status" value="1"/>
</dbReference>
<dbReference type="InterPro" id="IPR012939">
    <property type="entry name" value="Glyco_hydro_92"/>
</dbReference>
<dbReference type="GO" id="GO:0006516">
    <property type="term" value="P:glycoprotein catabolic process"/>
    <property type="evidence" value="ECO:0007669"/>
    <property type="project" value="TreeGrafter"/>
</dbReference>
<dbReference type="InterPro" id="IPR041371">
    <property type="entry name" value="GH92_N"/>
</dbReference>
<dbReference type="Pfam" id="PF07971">
    <property type="entry name" value="Glyco_hydro_92"/>
    <property type="match status" value="1"/>
</dbReference>
<dbReference type="InterPro" id="IPR050883">
    <property type="entry name" value="PNGase"/>
</dbReference>
<dbReference type="Gene3D" id="1.20.1610.10">
    <property type="entry name" value="alpha-1,2-mannosidases domains"/>
    <property type="match status" value="1"/>
</dbReference>
<reference evidence="4 5" key="2">
    <citation type="submission" date="2015-01" db="EMBL/GenBank/DDBJ databases">
        <title>Complete genome sequence of Pyrinomonas methylaliphatogenes type strain K22T.</title>
        <authorList>
            <person name="Lee K.C.Y."/>
            <person name="Power J.F."/>
            <person name="Dunfield P.F."/>
            <person name="Morgan X.C."/>
            <person name="Huttenhower C."/>
            <person name="Stott M.B."/>
        </authorList>
    </citation>
    <scope>NUCLEOTIDE SEQUENCE [LARGE SCALE GENOMIC DNA]</scope>
    <source>
        <strain evidence="4 5">K22</strain>
    </source>
</reference>
<feature type="chain" id="PRO_5002109971" evidence="1">
    <location>
        <begin position="30"/>
        <end position="754"/>
    </location>
</feature>
<gene>
    <name evidence="4" type="ORF">PYK22_01702</name>
</gene>